<accession>A0ACB8EFI9</accession>
<dbReference type="Proteomes" id="UP000827872">
    <property type="component" value="Linkage Group LG03"/>
</dbReference>
<comment type="caution">
    <text evidence="1">The sequence shown here is derived from an EMBL/GenBank/DDBJ whole genome shotgun (WGS) entry which is preliminary data.</text>
</comment>
<organism evidence="1 2">
    <name type="scientific">Sphaerodactylus townsendi</name>
    <dbReference type="NCBI Taxonomy" id="933632"/>
    <lineage>
        <taxon>Eukaryota</taxon>
        <taxon>Metazoa</taxon>
        <taxon>Chordata</taxon>
        <taxon>Craniata</taxon>
        <taxon>Vertebrata</taxon>
        <taxon>Euteleostomi</taxon>
        <taxon>Lepidosauria</taxon>
        <taxon>Squamata</taxon>
        <taxon>Bifurcata</taxon>
        <taxon>Gekkota</taxon>
        <taxon>Sphaerodactylidae</taxon>
        <taxon>Sphaerodactylus</taxon>
    </lineage>
</organism>
<proteinExistence type="predicted"/>
<protein>
    <submittedName>
        <fullName evidence="1">Uncharacterized protein</fullName>
    </submittedName>
</protein>
<sequence length="354" mass="39927">MRLILARNKMAARDGAQSGFGLRFHAELEQGLHRRIKIEEEDLSDSVSGYGSGETPLIGPSGRILEFLHKPLGEQEAGDGLLQLWEVQMQEFLKTLEQPQAEWETSQLLEEPTPWDNTKTFLASFEQVAEACKWPREDWMARLLPALGGEAEQIFSSLDIRDRVDYDKDLAPMEEVALDFPEEGEPPSHCERRQDFRPATQKADDGDSSSVGDCYLSTDDDEAYPLESPSQGHRNQAAQGRRTEREASHFQDQEAGSEGWCQAEQKSENDLLEKAETSVLWEGDEPLEVVEGQKKISTRKESHKVDDLHFNQNPDLIQQDRSSPEEKPLKCSNGGSNFKMTSRVWCSGIQPPLP</sequence>
<keyword evidence="2" id="KW-1185">Reference proteome</keyword>
<gene>
    <name evidence="1" type="ORF">K3G42_004053</name>
</gene>
<name>A0ACB8EFI9_9SAUR</name>
<dbReference type="EMBL" id="CM037616">
    <property type="protein sequence ID" value="KAH7991278.1"/>
    <property type="molecule type" value="Genomic_DNA"/>
</dbReference>
<evidence type="ECO:0000313" key="2">
    <source>
        <dbReference type="Proteomes" id="UP000827872"/>
    </source>
</evidence>
<evidence type="ECO:0000313" key="1">
    <source>
        <dbReference type="EMBL" id="KAH7991278.1"/>
    </source>
</evidence>
<reference evidence="1" key="1">
    <citation type="submission" date="2021-08" db="EMBL/GenBank/DDBJ databases">
        <title>The first chromosome-level gecko genome reveals the dynamic sex chromosomes of Neotropical dwarf geckos (Sphaerodactylidae: Sphaerodactylus).</title>
        <authorList>
            <person name="Pinto B.J."/>
            <person name="Keating S.E."/>
            <person name="Gamble T."/>
        </authorList>
    </citation>
    <scope>NUCLEOTIDE SEQUENCE</scope>
    <source>
        <strain evidence="1">TG3544</strain>
    </source>
</reference>